<protein>
    <submittedName>
        <fullName evidence="2">Uncharacterized protein</fullName>
    </submittedName>
</protein>
<feature type="transmembrane region" description="Helical" evidence="1">
    <location>
        <begin position="40"/>
        <end position="57"/>
    </location>
</feature>
<feature type="transmembrane region" description="Helical" evidence="1">
    <location>
        <begin position="69"/>
        <end position="84"/>
    </location>
</feature>
<dbReference type="EMBL" id="CAUOFW020009479">
    <property type="protein sequence ID" value="CAK9185924.1"/>
    <property type="molecule type" value="Genomic_DNA"/>
</dbReference>
<dbReference type="AlphaFoldDB" id="A0ABC8SER0"/>
<gene>
    <name evidence="2" type="ORF">ILEXP_LOCUS21806</name>
    <name evidence="3" type="ORF">ILEXP_LOCUS56382</name>
</gene>
<dbReference type="PANTHER" id="PTHR34115">
    <property type="entry name" value="PROTEIN, PUTATIVE-RELATED"/>
    <property type="match status" value="1"/>
</dbReference>
<evidence type="ECO:0000313" key="4">
    <source>
        <dbReference type="Proteomes" id="UP001642360"/>
    </source>
</evidence>
<keyword evidence="1" id="KW-0472">Membrane</keyword>
<name>A0ABC8SER0_9AQUA</name>
<accession>A0ABC8SER0</accession>
<keyword evidence="1" id="KW-0812">Transmembrane</keyword>
<keyword evidence="1" id="KW-1133">Transmembrane helix</keyword>
<dbReference type="PANTHER" id="PTHR34115:SF6">
    <property type="entry name" value="PROTEIN, PUTATIVE-RELATED"/>
    <property type="match status" value="1"/>
</dbReference>
<reference evidence="2 4" key="1">
    <citation type="submission" date="2024-02" db="EMBL/GenBank/DDBJ databases">
        <authorList>
            <person name="Vignale AGUSTIN F."/>
            <person name="Sosa J E."/>
            <person name="Modenutti C."/>
        </authorList>
    </citation>
    <scope>NUCLEOTIDE SEQUENCE [LARGE SCALE GENOMIC DNA]</scope>
</reference>
<evidence type="ECO:0000313" key="2">
    <source>
        <dbReference type="EMBL" id="CAK9153538.1"/>
    </source>
</evidence>
<dbReference type="InterPro" id="IPR053258">
    <property type="entry name" value="Ca-permeable_cation_channel"/>
</dbReference>
<dbReference type="EMBL" id="CAUOFW020002404">
    <property type="protein sequence ID" value="CAK9153538.1"/>
    <property type="molecule type" value="Genomic_DNA"/>
</dbReference>
<evidence type="ECO:0000313" key="3">
    <source>
        <dbReference type="EMBL" id="CAK9185924.1"/>
    </source>
</evidence>
<evidence type="ECO:0000256" key="1">
    <source>
        <dbReference type="SAM" id="Phobius"/>
    </source>
</evidence>
<keyword evidence="4" id="KW-1185">Reference proteome</keyword>
<feature type="transmembrane region" description="Helical" evidence="1">
    <location>
        <begin position="105"/>
        <end position="122"/>
    </location>
</feature>
<dbReference type="Proteomes" id="UP001642360">
    <property type="component" value="Unassembled WGS sequence"/>
</dbReference>
<organism evidence="2 4">
    <name type="scientific">Ilex paraguariensis</name>
    <name type="common">yerba mate</name>
    <dbReference type="NCBI Taxonomy" id="185542"/>
    <lineage>
        <taxon>Eukaryota</taxon>
        <taxon>Viridiplantae</taxon>
        <taxon>Streptophyta</taxon>
        <taxon>Embryophyta</taxon>
        <taxon>Tracheophyta</taxon>
        <taxon>Spermatophyta</taxon>
        <taxon>Magnoliopsida</taxon>
        <taxon>eudicotyledons</taxon>
        <taxon>Gunneridae</taxon>
        <taxon>Pentapetalae</taxon>
        <taxon>asterids</taxon>
        <taxon>campanulids</taxon>
        <taxon>Aquifoliales</taxon>
        <taxon>Aquifoliaceae</taxon>
        <taxon>Ilex</taxon>
    </lineage>
</organism>
<sequence>MMMRRMSMYNDNDLPLYALPTTTNCGNEQNVKSSPSSMAVFKYLVPVLVALVAMKYQAKNEDPFEARPINMWCFCIAICIYCLAKGRRNKIQSSVANYSPIIDHVILLFGALASVSLILVLLPRIPELLGFAVIPVVLIIIAWNKHKRGCCWLCDGIANLVTFIPNIRNWSTQSNEIAQPNPSPQV</sequence>
<proteinExistence type="predicted"/>
<feature type="transmembrane region" description="Helical" evidence="1">
    <location>
        <begin position="128"/>
        <end position="144"/>
    </location>
</feature>
<comment type="caution">
    <text evidence="2">The sequence shown here is derived from an EMBL/GenBank/DDBJ whole genome shotgun (WGS) entry which is preliminary data.</text>
</comment>